<proteinExistence type="predicted"/>
<keyword evidence="2" id="KW-0472">Membrane</keyword>
<evidence type="ECO:0000256" key="1">
    <source>
        <dbReference type="SAM" id="MobiDB-lite"/>
    </source>
</evidence>
<reference evidence="4" key="2">
    <citation type="submission" date="2019-02" db="EMBL/GenBank/DDBJ databases">
        <title>Granulicella sibirica sp. nov., a psychrotolerant acidobacterium isolated from an organic soil layer in forested tundra, West Siberia.</title>
        <authorList>
            <person name="Oshkin I.Y."/>
            <person name="Kulichevskaya I.S."/>
            <person name="Rijpstra W.I.C."/>
            <person name="Sinninghe Damste J.S."/>
            <person name="Rakitin A.L."/>
            <person name="Ravin N.V."/>
            <person name="Dedysh S.N."/>
        </authorList>
    </citation>
    <scope>NUCLEOTIDE SEQUENCE [LARGE SCALE GENOMIC DNA]</scope>
    <source>
        <strain evidence="4">AF10</strain>
    </source>
</reference>
<protein>
    <submittedName>
        <fullName evidence="3">Uncharacterized protein</fullName>
    </submittedName>
</protein>
<evidence type="ECO:0000313" key="3">
    <source>
        <dbReference type="EMBL" id="RXH56429.1"/>
    </source>
</evidence>
<feature type="transmembrane region" description="Helical" evidence="2">
    <location>
        <begin position="213"/>
        <end position="237"/>
    </location>
</feature>
<name>A0A4Q0T386_9BACT</name>
<feature type="region of interest" description="Disordered" evidence="1">
    <location>
        <begin position="1"/>
        <end position="22"/>
    </location>
</feature>
<sequence length="318" mass="35054">MFESSPTPGKPSRRGKLRSQQVGDYARLNREYKTYQIELDLLANRTLAKIRQRSGGATTPQAETSSPAQDMEWLAAAKAQLDEVSYFLDKEHIDLEGGWVCLHAARRHAVYGLDSDELPIQAFVVKAEARKLVSWRADAIANLLDVKHEPLTAERIIQAMALRDEYFSNQYHKIWMVGEQLDHLLWTCAYALVLLLPLIFFGSKHPCDTPSPWSPQMIGAVFFFGLLGAAISTAGSLMDANSNSKIPERVANQFVTNARSLFGAGIGLAGYVFYQAKFVEIHLVSGVGQADSLTVAFAFGFLGEKLISNVLGSLSGNK</sequence>
<dbReference type="OrthoDB" id="9961923at2"/>
<comment type="caution">
    <text evidence="3">The sequence shown here is derived from an EMBL/GenBank/DDBJ whole genome shotgun (WGS) entry which is preliminary data.</text>
</comment>
<evidence type="ECO:0000256" key="2">
    <source>
        <dbReference type="SAM" id="Phobius"/>
    </source>
</evidence>
<keyword evidence="2" id="KW-0812">Transmembrane</keyword>
<organism evidence="3 4">
    <name type="scientific">Granulicella sibirica</name>
    <dbReference type="NCBI Taxonomy" id="2479048"/>
    <lineage>
        <taxon>Bacteria</taxon>
        <taxon>Pseudomonadati</taxon>
        <taxon>Acidobacteriota</taxon>
        <taxon>Terriglobia</taxon>
        <taxon>Terriglobales</taxon>
        <taxon>Acidobacteriaceae</taxon>
        <taxon>Granulicella</taxon>
    </lineage>
</organism>
<dbReference type="AlphaFoldDB" id="A0A4Q0T386"/>
<evidence type="ECO:0000313" key="4">
    <source>
        <dbReference type="Proteomes" id="UP000289437"/>
    </source>
</evidence>
<reference evidence="3 4" key="1">
    <citation type="submission" date="2018-11" db="EMBL/GenBank/DDBJ databases">
        <authorList>
            <person name="Mardanov A.V."/>
            <person name="Ravin N.V."/>
            <person name="Dedysh S.N."/>
        </authorList>
    </citation>
    <scope>NUCLEOTIDE SEQUENCE [LARGE SCALE GENOMIC DNA]</scope>
    <source>
        <strain evidence="3 4">AF10</strain>
    </source>
</reference>
<dbReference type="EMBL" id="RDSM01000002">
    <property type="protein sequence ID" value="RXH56429.1"/>
    <property type="molecule type" value="Genomic_DNA"/>
</dbReference>
<keyword evidence="2" id="KW-1133">Transmembrane helix</keyword>
<dbReference type="RefSeq" id="WP_128913889.1">
    <property type="nucleotide sequence ID" value="NZ_RDSM01000002.1"/>
</dbReference>
<dbReference type="Proteomes" id="UP000289437">
    <property type="component" value="Unassembled WGS sequence"/>
</dbReference>
<keyword evidence="4" id="KW-1185">Reference proteome</keyword>
<feature type="transmembrane region" description="Helical" evidence="2">
    <location>
        <begin position="183"/>
        <end position="201"/>
    </location>
</feature>
<accession>A0A4Q0T386</accession>
<gene>
    <name evidence="3" type="ORF">GRAN_3286</name>
</gene>